<feature type="domain" description="C2H2-type" evidence="14">
    <location>
        <begin position="572"/>
        <end position="599"/>
    </location>
</feature>
<gene>
    <name evidence="15" type="ORF">HOLleu_13265</name>
</gene>
<feature type="domain" description="C2H2-type" evidence="14">
    <location>
        <begin position="1048"/>
        <end position="1075"/>
    </location>
</feature>
<feature type="domain" description="C2H2-type" evidence="14">
    <location>
        <begin position="1649"/>
        <end position="1677"/>
    </location>
</feature>
<feature type="domain" description="C2H2-type" evidence="14">
    <location>
        <begin position="544"/>
        <end position="571"/>
    </location>
</feature>
<feature type="domain" description="C2H2-type" evidence="14">
    <location>
        <begin position="1076"/>
        <end position="1098"/>
    </location>
</feature>
<dbReference type="FunFam" id="3.30.160.60:FF:000446">
    <property type="entry name" value="Zinc finger protein"/>
    <property type="match status" value="2"/>
</dbReference>
<dbReference type="InterPro" id="IPR036236">
    <property type="entry name" value="Znf_C2H2_sf"/>
</dbReference>
<keyword evidence="7" id="KW-0862">Zinc</keyword>
<keyword evidence="9" id="KW-0238">DNA-binding</keyword>
<feature type="domain" description="C2H2-type" evidence="14">
    <location>
        <begin position="433"/>
        <end position="460"/>
    </location>
</feature>
<dbReference type="EMBL" id="JAIZAY010000005">
    <property type="protein sequence ID" value="KAJ8042253.1"/>
    <property type="molecule type" value="Genomic_DNA"/>
</dbReference>
<evidence type="ECO:0000313" key="16">
    <source>
        <dbReference type="Proteomes" id="UP001152320"/>
    </source>
</evidence>
<dbReference type="PROSITE" id="PS00028">
    <property type="entry name" value="ZINC_FINGER_C2H2_1"/>
    <property type="match status" value="27"/>
</dbReference>
<evidence type="ECO:0000256" key="1">
    <source>
        <dbReference type="ARBA" id="ARBA00003767"/>
    </source>
</evidence>
<evidence type="ECO:0000256" key="12">
    <source>
        <dbReference type="PROSITE-ProRule" id="PRU00042"/>
    </source>
</evidence>
<dbReference type="GO" id="GO:0003677">
    <property type="term" value="F:DNA binding"/>
    <property type="evidence" value="ECO:0007669"/>
    <property type="project" value="UniProtKB-KW"/>
</dbReference>
<keyword evidence="11" id="KW-0539">Nucleus</keyword>
<feature type="domain" description="C2H2-type" evidence="14">
    <location>
        <begin position="87"/>
        <end position="114"/>
    </location>
</feature>
<dbReference type="PROSITE" id="PS50157">
    <property type="entry name" value="ZINC_FINGER_C2H2_2"/>
    <property type="match status" value="27"/>
</dbReference>
<dbReference type="FunFam" id="3.30.160.60:FF:000226">
    <property type="entry name" value="Zinc finger protein 236 variant"/>
    <property type="match status" value="2"/>
</dbReference>
<dbReference type="PANTHER" id="PTHR24376:SF235">
    <property type="entry name" value="C2H2-TYPE DOMAIN-CONTAINING PROTEIN"/>
    <property type="match status" value="1"/>
</dbReference>
<dbReference type="FunFam" id="3.30.160.60:FF:000301">
    <property type="entry name" value="Zinc finger protein 236"/>
    <property type="match status" value="1"/>
</dbReference>
<evidence type="ECO:0000313" key="15">
    <source>
        <dbReference type="EMBL" id="KAJ8042253.1"/>
    </source>
</evidence>
<proteinExistence type="inferred from homology"/>
<dbReference type="PANTHER" id="PTHR24376">
    <property type="entry name" value="ZINC FINGER PROTEIN"/>
    <property type="match status" value="1"/>
</dbReference>
<dbReference type="GO" id="GO:0005634">
    <property type="term" value="C:nucleus"/>
    <property type="evidence" value="ECO:0007669"/>
    <property type="project" value="UniProtKB-SubCell"/>
</dbReference>
<comment type="function">
    <text evidence="1">May be involved in transcriptional regulation.</text>
</comment>
<dbReference type="OrthoDB" id="6077919at2759"/>
<feature type="domain" description="C2H2-type" evidence="14">
    <location>
        <begin position="43"/>
        <end position="71"/>
    </location>
</feature>
<evidence type="ECO:0000256" key="4">
    <source>
        <dbReference type="ARBA" id="ARBA00022723"/>
    </source>
</evidence>
<feature type="compositionally biased region" description="Polar residues" evidence="13">
    <location>
        <begin position="1492"/>
        <end position="1503"/>
    </location>
</feature>
<accession>A0A9Q1HEJ8</accession>
<evidence type="ECO:0000256" key="11">
    <source>
        <dbReference type="ARBA" id="ARBA00023242"/>
    </source>
</evidence>
<name>A0A9Q1HEJ8_HOLLE</name>
<dbReference type="Pfam" id="PF00096">
    <property type="entry name" value="zf-C2H2"/>
    <property type="match status" value="19"/>
</dbReference>
<evidence type="ECO:0000256" key="5">
    <source>
        <dbReference type="ARBA" id="ARBA00022737"/>
    </source>
</evidence>
<keyword evidence="16" id="KW-1185">Reference proteome</keyword>
<evidence type="ECO:0000256" key="13">
    <source>
        <dbReference type="SAM" id="MobiDB-lite"/>
    </source>
</evidence>
<feature type="compositionally biased region" description="Polar residues" evidence="13">
    <location>
        <begin position="248"/>
        <end position="257"/>
    </location>
</feature>
<evidence type="ECO:0000256" key="3">
    <source>
        <dbReference type="ARBA" id="ARBA00006991"/>
    </source>
</evidence>
<dbReference type="FunFam" id="3.30.160.60:FF:000624">
    <property type="entry name" value="zinc finger protein 697"/>
    <property type="match status" value="2"/>
</dbReference>
<dbReference type="SMART" id="SM00355">
    <property type="entry name" value="ZnF_C2H2"/>
    <property type="match status" value="27"/>
</dbReference>
<evidence type="ECO:0000256" key="9">
    <source>
        <dbReference type="ARBA" id="ARBA00023125"/>
    </source>
</evidence>
<dbReference type="FunFam" id="3.30.160.60:FF:000385">
    <property type="entry name" value="Zinc finger protein 236 variant"/>
    <property type="match status" value="1"/>
</dbReference>
<sequence length="1717" mass="191486">MIHEREESLICAECGDEFSLQRDLTIHSMTHNQDLFINEAGEYPCKECSEVFPMHHHLKEHIRLIHKLRQFYKGRRRGKSTRHYPNNVCPHCGKSFPKPSQLVRHIRIHTGEKPFKCKECDKSFNQKGALNIHMTTHTKERRFSCEKCKVCFSQRGNLRAHYVRLHELNSQLENPFRCEECDSAFRKLGSLNSHISKVHSSPEDPLILLRMGALRLSRQLQVGRNKAKEGTDMMPTEIEPIQVDGPVNQATEDSANTLEGGAEASTRSSEDGGQENETENQNNKAINDIIQQLLTLTESSSKEKNADDLSTGIDDTFSSNFSTDILQQALENCGLVASPMAEQTVNREAKTAEDVVKSFNAILQRRRAMRNSASRTHTCQFCQKDFKKPSDLVRHVRTHTQEKPFKCHVCLKSFTVKSTLTTHLKTHSGVKEYKCHVCQKLFSTHSSLKTHLRLHTGAKPFECSHCSKRFRTSGQRNVHYQSHNKNPEAVQKPKSSDLELQDISLPEPILITDTGLVQQPSRNNAPFGQLESLQQAGSSFDRPYKCGFCGKAFKKSSHLKQHIRTHTGEKPYGCNQCPKSFVSSGVLKSHLRTHTGFKAYKCVICERLFTTNGSLKRHMATHSDVRPFMCPYCQKTFKTSVNCKKHMKTHKRELLEGKLSQETIVTNVMEEQIQNVNSHDISDPFFNQLTADALRTQAQEASQNPLLQPTSLTQEVLSQASLGGPANITNVSQFMEGLVSQELTVPNNQTGLQGPDSQVSLQTQEIQQQLEAITGQSMLTQNQVEQQLNVVGPNAHQQDLTLGLNRTQAKRSFKCHRCSKSFKKSSHLKQHIRSHTGVKPYQCQQCQRSFVSSGVLKNHARTHSGSKPFKCTTCQAVFTTNGSLTRHMQIHTEAKKFNCGKCNAQFRTHMELKRHQRDHEEEYSKELKLISKRPAKVVVLDEVEKEKLAIESPSPDAPLSKKILAQLANEKDKVHEIVDKSKQLASAPKFANACPKCPKSFRKHCDLVRHIRIHTGEKPFACEICGKAFAVKSTLSCHMRTHKGIKQASCHICKTMFATVGSLKVHMRLHTGAKPYKCPKCDMHFRTSGSRKVHLETHYNLAYRKRRRSVKERLAQEHVDEVVVQAITCEDVTSQVQQVVATPASNMIAAPTHVLPPVSISSADLTAGDGLVATTVVPIELQLNAANLPQNLQVQSLNPNITVQIDPSLLQQLQQNAVTFQANELGQVNLQLTTNDAVGNQPTLVALQAENSSDGSRAFIQGPDSQPMILQLDQASLQQLSQLNVTNIQSQLTLTDVGQVAAPQLQLQGGIVQPMISGERVLTSDSQSTGGDGIGGGTIIVSQGQPDASQITLTTPILSQSTNQALSTSRATVDLSQLQQATDKGVAQASSNLMTAIPLSISSNSNMQEAFHLNLPHEAFRPVQSPSVLPQTSQSSSSAITPTSTPVPVSSSDVQDLVPEVPEIFSSDLLQDELEAMEESMRESMPSSSMMTPATTPNITQKSPSKKKRAEEPTLTVTDAAAAIGSLYTCEMQGCRMEFTKMADLRAHQEELHKNLRPHQCPVCKKAFKRSTHLKEHVEIHNPERKTTEKGSYPCQYCNKTFTKPSLMERHMRCHTGDRPFDCPECKKSFTQKNSLTIHMKTHTKEKPFPCPYCGHAFSQKVNRKTHIQRQHSQQLAAEKGLQDQGDGSQGTQGGSSTARNREETLDIEGVMSRFFS</sequence>
<dbReference type="GO" id="GO:0042802">
    <property type="term" value="F:identical protein binding"/>
    <property type="evidence" value="ECO:0007669"/>
    <property type="project" value="UniProtKB-ARBA"/>
</dbReference>
<feature type="domain" description="C2H2-type" evidence="14">
    <location>
        <begin position="1621"/>
        <end position="1648"/>
    </location>
</feature>
<dbReference type="FunFam" id="3.30.160.60:FF:002343">
    <property type="entry name" value="Zinc finger protein 33A"/>
    <property type="match status" value="1"/>
</dbReference>
<keyword evidence="6 12" id="KW-0863">Zinc-finger</keyword>
<feature type="region of interest" description="Disordered" evidence="13">
    <location>
        <begin position="1671"/>
        <end position="1717"/>
    </location>
</feature>
<dbReference type="Pfam" id="PF13465">
    <property type="entry name" value="zf-H2C2_2"/>
    <property type="match status" value="1"/>
</dbReference>
<feature type="domain" description="C2H2-type" evidence="14">
    <location>
        <begin position="1559"/>
        <end position="1586"/>
    </location>
</feature>
<dbReference type="FunFam" id="3.30.160.60:FF:000508">
    <property type="entry name" value="Myeloid zinc finger 1"/>
    <property type="match status" value="1"/>
</dbReference>
<keyword evidence="4" id="KW-0479">Metal-binding</keyword>
<dbReference type="FunFam" id="3.30.160.60:FF:003472">
    <property type="entry name" value="Zinc finger protein 985"/>
    <property type="match status" value="1"/>
</dbReference>
<dbReference type="FunFam" id="3.30.160.60:FF:000264">
    <property type="entry name" value="Zinc finger protein 236"/>
    <property type="match status" value="3"/>
</dbReference>
<evidence type="ECO:0000256" key="10">
    <source>
        <dbReference type="ARBA" id="ARBA00023163"/>
    </source>
</evidence>
<dbReference type="Proteomes" id="UP001152320">
    <property type="component" value="Chromosome 5"/>
</dbReference>
<feature type="region of interest" description="Disordered" evidence="13">
    <location>
        <begin position="1423"/>
        <end position="1453"/>
    </location>
</feature>
<organism evidence="15 16">
    <name type="scientific">Holothuria leucospilota</name>
    <name type="common">Black long sea cucumber</name>
    <name type="synonym">Mertensiothuria leucospilota</name>
    <dbReference type="NCBI Taxonomy" id="206669"/>
    <lineage>
        <taxon>Eukaryota</taxon>
        <taxon>Metazoa</taxon>
        <taxon>Echinodermata</taxon>
        <taxon>Eleutherozoa</taxon>
        <taxon>Echinozoa</taxon>
        <taxon>Holothuroidea</taxon>
        <taxon>Aspidochirotacea</taxon>
        <taxon>Aspidochirotida</taxon>
        <taxon>Holothuriidae</taxon>
        <taxon>Holothuria</taxon>
    </lineage>
</organism>
<dbReference type="FunFam" id="3.30.160.60:FF:001818">
    <property type="entry name" value="GDNF-inducible zinc finger protein 1 isoform X1"/>
    <property type="match status" value="1"/>
</dbReference>
<evidence type="ECO:0000259" key="14">
    <source>
        <dbReference type="PROSITE" id="PS50157"/>
    </source>
</evidence>
<feature type="domain" description="C2H2-type" evidence="14">
    <location>
        <begin position="992"/>
        <end position="1019"/>
    </location>
</feature>
<feature type="domain" description="C2H2-type" evidence="14">
    <location>
        <begin position="1020"/>
        <end position="1047"/>
    </location>
</feature>
<comment type="caution">
    <text evidence="15">The sequence shown here is derived from an EMBL/GenBank/DDBJ whole genome shotgun (WGS) entry which is preliminary data.</text>
</comment>
<keyword evidence="10" id="KW-0804">Transcription</keyword>
<feature type="domain" description="C2H2-type" evidence="14">
    <location>
        <begin position="600"/>
        <end position="627"/>
    </location>
</feature>
<evidence type="ECO:0000256" key="2">
    <source>
        <dbReference type="ARBA" id="ARBA00004123"/>
    </source>
</evidence>
<keyword evidence="8" id="KW-0805">Transcription regulation</keyword>
<comment type="subcellular location">
    <subcellularLocation>
        <location evidence="2">Nucleus</location>
    </subcellularLocation>
</comment>
<dbReference type="FunFam" id="3.30.160.60:FF:000376">
    <property type="entry name" value="Zinc finger protein 236"/>
    <property type="match status" value="2"/>
</dbReference>
<feature type="domain" description="C2H2-type" evidence="14">
    <location>
        <begin position="115"/>
        <end position="142"/>
    </location>
</feature>
<keyword evidence="5" id="KW-0677">Repeat</keyword>
<dbReference type="InterPro" id="IPR013087">
    <property type="entry name" value="Znf_C2H2_type"/>
</dbReference>
<feature type="domain" description="C2H2-type" evidence="14">
    <location>
        <begin position="628"/>
        <end position="655"/>
    </location>
</feature>
<feature type="domain" description="C2H2-type" evidence="14">
    <location>
        <begin position="9"/>
        <end position="36"/>
    </location>
</feature>
<evidence type="ECO:0000256" key="6">
    <source>
        <dbReference type="ARBA" id="ARBA00022771"/>
    </source>
</evidence>
<protein>
    <recommendedName>
        <fullName evidence="14">C2H2-type domain-containing protein</fullName>
    </recommendedName>
</protein>
<feature type="domain" description="C2H2-type" evidence="14">
    <location>
        <begin position="1528"/>
        <end position="1558"/>
    </location>
</feature>
<feature type="domain" description="C2H2-type" evidence="14">
    <location>
        <begin position="143"/>
        <end position="171"/>
    </location>
</feature>
<feature type="domain" description="C2H2-type" evidence="14">
    <location>
        <begin position="841"/>
        <end position="868"/>
    </location>
</feature>
<feature type="domain" description="C2H2-type" evidence="14">
    <location>
        <begin position="869"/>
        <end position="896"/>
    </location>
</feature>
<dbReference type="GO" id="GO:0008270">
    <property type="term" value="F:zinc ion binding"/>
    <property type="evidence" value="ECO:0007669"/>
    <property type="project" value="UniProtKB-KW"/>
</dbReference>
<feature type="domain" description="C2H2-type" evidence="14">
    <location>
        <begin position="405"/>
        <end position="432"/>
    </location>
</feature>
<dbReference type="Gene3D" id="3.30.160.60">
    <property type="entry name" value="Classic Zinc Finger"/>
    <property type="match status" value="25"/>
</dbReference>
<feature type="domain" description="C2H2-type" evidence="14">
    <location>
        <begin position="461"/>
        <end position="488"/>
    </location>
</feature>
<comment type="similarity">
    <text evidence="3">Belongs to the krueppel C2H2-type zinc-finger protein family.</text>
</comment>
<feature type="domain" description="C2H2-type" evidence="14">
    <location>
        <begin position="377"/>
        <end position="404"/>
    </location>
</feature>
<evidence type="ECO:0000256" key="8">
    <source>
        <dbReference type="ARBA" id="ARBA00023015"/>
    </source>
</evidence>
<feature type="region of interest" description="Disordered" evidence="13">
    <location>
        <begin position="1478"/>
        <end position="1513"/>
    </location>
</feature>
<reference evidence="15" key="1">
    <citation type="submission" date="2021-10" db="EMBL/GenBank/DDBJ databases">
        <title>Tropical sea cucumber genome reveals ecological adaptation and Cuvierian tubules defense mechanism.</title>
        <authorList>
            <person name="Chen T."/>
        </authorList>
    </citation>
    <scope>NUCLEOTIDE SEQUENCE</scope>
    <source>
        <strain evidence="15">Nanhai2018</strain>
        <tissue evidence="15">Muscle</tissue>
    </source>
</reference>
<evidence type="ECO:0000256" key="7">
    <source>
        <dbReference type="ARBA" id="ARBA00022833"/>
    </source>
</evidence>
<feature type="region of interest" description="Disordered" evidence="13">
    <location>
        <begin position="224"/>
        <end position="284"/>
    </location>
</feature>
<feature type="domain" description="C2H2-type" evidence="14">
    <location>
        <begin position="813"/>
        <end position="840"/>
    </location>
</feature>
<dbReference type="SUPFAM" id="SSF57667">
    <property type="entry name" value="beta-beta-alpha zinc fingers"/>
    <property type="match status" value="13"/>
</dbReference>
<dbReference type="FunFam" id="3.30.160.60:FF:000100">
    <property type="entry name" value="Zinc finger 45-like"/>
    <property type="match status" value="1"/>
</dbReference>
<feature type="domain" description="C2H2-type" evidence="14">
    <location>
        <begin position="897"/>
        <end position="924"/>
    </location>
</feature>
<feature type="domain" description="C2H2-type" evidence="14">
    <location>
        <begin position="176"/>
        <end position="204"/>
    </location>
</feature>
<feature type="domain" description="C2H2-type" evidence="14">
    <location>
        <begin position="1593"/>
        <end position="1620"/>
    </location>
</feature>